<dbReference type="GO" id="GO:0005737">
    <property type="term" value="C:cytoplasm"/>
    <property type="evidence" value="ECO:0007669"/>
    <property type="project" value="TreeGrafter"/>
</dbReference>
<dbReference type="InterPro" id="IPR045073">
    <property type="entry name" value="Omega/Tau-like"/>
</dbReference>
<dbReference type="InterPro" id="IPR045074">
    <property type="entry name" value="GST_C_Tau"/>
</dbReference>
<evidence type="ECO:0000256" key="3">
    <source>
        <dbReference type="ARBA" id="ARBA00047960"/>
    </source>
</evidence>
<dbReference type="InterPro" id="IPR010987">
    <property type="entry name" value="Glutathione-S-Trfase_C-like"/>
</dbReference>
<evidence type="ECO:0000256" key="5">
    <source>
        <dbReference type="SAM" id="Coils"/>
    </source>
</evidence>
<comment type="catalytic activity">
    <reaction evidence="3">
        <text>RX + glutathione = an S-substituted glutathione + a halide anion + H(+)</text>
        <dbReference type="Rhea" id="RHEA:16437"/>
        <dbReference type="ChEBI" id="CHEBI:15378"/>
        <dbReference type="ChEBI" id="CHEBI:16042"/>
        <dbReference type="ChEBI" id="CHEBI:17792"/>
        <dbReference type="ChEBI" id="CHEBI:57925"/>
        <dbReference type="ChEBI" id="CHEBI:90779"/>
        <dbReference type="EC" id="2.5.1.18"/>
    </reaction>
</comment>
<dbReference type="InterPro" id="IPR036249">
    <property type="entry name" value="Thioredoxin-like_sf"/>
</dbReference>
<dbReference type="GO" id="GO:0006749">
    <property type="term" value="P:glutathione metabolic process"/>
    <property type="evidence" value="ECO:0007669"/>
    <property type="project" value="InterPro"/>
</dbReference>
<evidence type="ECO:0000256" key="4">
    <source>
        <dbReference type="RuleBase" id="RU003494"/>
    </source>
</evidence>
<dbReference type="SFLD" id="SFLDG01152">
    <property type="entry name" value="Main.3:_Omega-_and_Tau-like"/>
    <property type="match status" value="1"/>
</dbReference>
<evidence type="ECO:0000259" key="6">
    <source>
        <dbReference type="PROSITE" id="PS50404"/>
    </source>
</evidence>
<protein>
    <recommendedName>
        <fullName evidence="1">glutathione transferase</fullName>
        <ecNumber evidence="1">2.5.1.18</ecNumber>
    </recommendedName>
</protein>
<dbReference type="InterPro" id="IPR036282">
    <property type="entry name" value="Glutathione-S-Trfase_C_sf"/>
</dbReference>
<dbReference type="Gene3D" id="1.20.1050.10">
    <property type="match status" value="2"/>
</dbReference>
<dbReference type="CDD" id="cd03185">
    <property type="entry name" value="GST_C_Tau"/>
    <property type="match status" value="1"/>
</dbReference>
<dbReference type="SUPFAM" id="SSF52833">
    <property type="entry name" value="Thioredoxin-like"/>
    <property type="match status" value="2"/>
</dbReference>
<dbReference type="PANTHER" id="PTHR11260">
    <property type="entry name" value="GLUTATHIONE S-TRANSFERASE, GST, SUPERFAMILY, GST DOMAIN CONTAINING"/>
    <property type="match status" value="1"/>
</dbReference>
<feature type="domain" description="GST C-terminal" evidence="7">
    <location>
        <begin position="87"/>
        <end position="213"/>
    </location>
</feature>
<comment type="similarity">
    <text evidence="4">Belongs to the GST superfamily.</text>
</comment>
<dbReference type="Proteomes" id="UP001168098">
    <property type="component" value="Unassembled WGS sequence"/>
</dbReference>
<dbReference type="GO" id="GO:0004364">
    <property type="term" value="F:glutathione transferase activity"/>
    <property type="evidence" value="ECO:0007669"/>
    <property type="project" value="UniProtKB-EC"/>
</dbReference>
<dbReference type="InterPro" id="IPR004045">
    <property type="entry name" value="Glutathione_S-Trfase_N"/>
</dbReference>
<dbReference type="SUPFAM" id="SSF47616">
    <property type="entry name" value="GST C-terminal domain-like"/>
    <property type="match status" value="2"/>
</dbReference>
<dbReference type="SFLD" id="SFLDG00358">
    <property type="entry name" value="Main_(cytGST)"/>
    <property type="match status" value="1"/>
</dbReference>
<feature type="coiled-coil region" evidence="5">
    <location>
        <begin position="306"/>
        <end position="333"/>
    </location>
</feature>
<evidence type="ECO:0000313" key="8">
    <source>
        <dbReference type="EMBL" id="KAJ9698548.1"/>
    </source>
</evidence>
<dbReference type="AlphaFoldDB" id="A0AA39A235"/>
<reference evidence="8 9" key="1">
    <citation type="journal article" date="2023" name="BMC Biotechnol.">
        <title>Vitis rotundifolia cv Carlos genome sequencing.</title>
        <authorList>
            <person name="Huff M."/>
            <person name="Hulse-Kemp A."/>
            <person name="Scheffler B."/>
            <person name="Youngblood R."/>
            <person name="Simpson S."/>
            <person name="Babiker E."/>
            <person name="Staton M."/>
        </authorList>
    </citation>
    <scope>NUCLEOTIDE SEQUENCE [LARGE SCALE GENOMIC DNA]</scope>
    <source>
        <tissue evidence="8">Leaf</tissue>
    </source>
</reference>
<sequence>MAEEVKLFGMWASPFSRRIEVALKLKGIQYEYIEEDLSNKSPSLLKYNPVHKKIPVLLHNGKPVAESLVILEYIDETWKHNPILPADPYEKAMARFWAKFLDEKLWPAAKKVVVSKGEEPKEVIEEIQEHLKTLESELKEKKFSGGESLGFVDIAANIIFWLLVVQETLGLDILTEDKFPGLHEWYQRLADDAVFKECVPRERLLGAFKSTPMAATSLQAATMAEEVKLFGTWASPFSRRIEVALKLKGSPALLTYNPVHKKIPVLVHNGKPVAESLVILEYIDETWKHNPILPTDPYEKAMARKGEEQKGVIEEIQEQLKTLESELKEKKFFGGESLGFVDIAANIIVWLLVAQEALGFVGTFTNKTKLPKI</sequence>
<keyword evidence="2" id="KW-0808">Transferase</keyword>
<evidence type="ECO:0000313" key="9">
    <source>
        <dbReference type="Proteomes" id="UP001168098"/>
    </source>
</evidence>
<evidence type="ECO:0000259" key="7">
    <source>
        <dbReference type="PROSITE" id="PS50405"/>
    </source>
</evidence>
<dbReference type="PROSITE" id="PS50404">
    <property type="entry name" value="GST_NTER"/>
    <property type="match status" value="2"/>
</dbReference>
<dbReference type="SFLD" id="SFLDS00019">
    <property type="entry name" value="Glutathione_Transferase_(cytos"/>
    <property type="match status" value="1"/>
</dbReference>
<dbReference type="InterPro" id="IPR040079">
    <property type="entry name" value="Glutathione_S-Trfase"/>
</dbReference>
<organism evidence="8 9">
    <name type="scientific">Vitis rotundifolia</name>
    <name type="common">Muscadine grape</name>
    <dbReference type="NCBI Taxonomy" id="103349"/>
    <lineage>
        <taxon>Eukaryota</taxon>
        <taxon>Viridiplantae</taxon>
        <taxon>Streptophyta</taxon>
        <taxon>Embryophyta</taxon>
        <taxon>Tracheophyta</taxon>
        <taxon>Spermatophyta</taxon>
        <taxon>Magnoliopsida</taxon>
        <taxon>eudicotyledons</taxon>
        <taxon>Gunneridae</taxon>
        <taxon>Pentapetalae</taxon>
        <taxon>rosids</taxon>
        <taxon>Vitales</taxon>
        <taxon>Vitaceae</taxon>
        <taxon>Viteae</taxon>
        <taxon>Vitis</taxon>
    </lineage>
</organism>
<dbReference type="Pfam" id="PF02798">
    <property type="entry name" value="GST_N"/>
    <property type="match status" value="2"/>
</dbReference>
<dbReference type="PROSITE" id="PS50405">
    <property type="entry name" value="GST_CTER"/>
    <property type="match status" value="2"/>
</dbReference>
<proteinExistence type="inferred from homology"/>
<dbReference type="FunFam" id="3.40.30.10:FF:000197">
    <property type="entry name" value="Glutathione S-transferase U10"/>
    <property type="match status" value="1"/>
</dbReference>
<dbReference type="Gene3D" id="3.40.30.10">
    <property type="entry name" value="Glutaredoxin"/>
    <property type="match status" value="2"/>
</dbReference>
<keyword evidence="9" id="KW-1185">Reference proteome</keyword>
<accession>A0AA39A235</accession>
<dbReference type="FunFam" id="1.20.1050.10:FF:000012">
    <property type="entry name" value="Tau class glutathione S-transferase"/>
    <property type="match status" value="1"/>
</dbReference>
<dbReference type="PANTHER" id="PTHR11260:SF676">
    <property type="entry name" value="GLUTATHIONE S-TRANSFERASE U8"/>
    <property type="match status" value="1"/>
</dbReference>
<comment type="caution">
    <text evidence="8">The sequence shown here is derived from an EMBL/GenBank/DDBJ whole genome shotgun (WGS) entry which is preliminary data.</text>
</comment>
<name>A0AA39A235_VITRO</name>
<feature type="domain" description="GST C-terminal" evidence="7">
    <location>
        <begin position="269"/>
        <end position="373"/>
    </location>
</feature>
<gene>
    <name evidence="8" type="ORF">PVL29_007561</name>
</gene>
<dbReference type="EMBL" id="JARBHA010000006">
    <property type="protein sequence ID" value="KAJ9698548.1"/>
    <property type="molecule type" value="Genomic_DNA"/>
</dbReference>
<evidence type="ECO:0000256" key="2">
    <source>
        <dbReference type="ARBA" id="ARBA00022679"/>
    </source>
</evidence>
<feature type="domain" description="GST N-terminal" evidence="6">
    <location>
        <begin position="3"/>
        <end position="82"/>
    </location>
</feature>
<dbReference type="InterPro" id="IPR004046">
    <property type="entry name" value="GST_C"/>
</dbReference>
<keyword evidence="5" id="KW-0175">Coiled coil</keyword>
<dbReference type="Pfam" id="PF00043">
    <property type="entry name" value="GST_C"/>
    <property type="match status" value="2"/>
</dbReference>
<evidence type="ECO:0000256" key="1">
    <source>
        <dbReference type="ARBA" id="ARBA00012452"/>
    </source>
</evidence>
<dbReference type="CDD" id="cd03058">
    <property type="entry name" value="GST_N_Tau"/>
    <property type="match status" value="1"/>
</dbReference>
<feature type="domain" description="GST N-terminal" evidence="6">
    <location>
        <begin position="225"/>
        <end position="291"/>
    </location>
</feature>
<dbReference type="EC" id="2.5.1.18" evidence="1"/>